<dbReference type="EMBL" id="CP039346">
    <property type="protein sequence ID" value="QCD80040.1"/>
    <property type="molecule type" value="Genomic_DNA"/>
</dbReference>
<reference evidence="2 3" key="1">
    <citation type="submission" date="2019-04" db="EMBL/GenBank/DDBJ databases">
        <title>An improved genome assembly and genetic linkage map for asparagus bean, Vigna unguiculata ssp. sesquipedialis.</title>
        <authorList>
            <person name="Xia Q."/>
            <person name="Zhang R."/>
            <person name="Dong Y."/>
        </authorList>
    </citation>
    <scope>NUCLEOTIDE SEQUENCE [LARGE SCALE GENOMIC DNA]</scope>
    <source>
        <tissue evidence="2">Leaf</tissue>
    </source>
</reference>
<proteinExistence type="predicted"/>
<name>A0A4D6KTN0_VIGUN</name>
<evidence type="ECO:0000313" key="2">
    <source>
        <dbReference type="EMBL" id="QCD80040.1"/>
    </source>
</evidence>
<organism evidence="2 3">
    <name type="scientific">Vigna unguiculata</name>
    <name type="common">Cowpea</name>
    <dbReference type="NCBI Taxonomy" id="3917"/>
    <lineage>
        <taxon>Eukaryota</taxon>
        <taxon>Viridiplantae</taxon>
        <taxon>Streptophyta</taxon>
        <taxon>Embryophyta</taxon>
        <taxon>Tracheophyta</taxon>
        <taxon>Spermatophyta</taxon>
        <taxon>Magnoliopsida</taxon>
        <taxon>eudicotyledons</taxon>
        <taxon>Gunneridae</taxon>
        <taxon>Pentapetalae</taxon>
        <taxon>rosids</taxon>
        <taxon>fabids</taxon>
        <taxon>Fabales</taxon>
        <taxon>Fabaceae</taxon>
        <taxon>Papilionoideae</taxon>
        <taxon>50 kb inversion clade</taxon>
        <taxon>NPAAA clade</taxon>
        <taxon>indigoferoid/millettioid clade</taxon>
        <taxon>Phaseoleae</taxon>
        <taxon>Vigna</taxon>
    </lineage>
</organism>
<keyword evidence="1" id="KW-0175">Coiled coil</keyword>
<keyword evidence="3" id="KW-1185">Reference proteome</keyword>
<dbReference type="Proteomes" id="UP000501690">
    <property type="component" value="Linkage Group LG2"/>
</dbReference>
<protein>
    <submittedName>
        <fullName evidence="2">Uncharacterized protein</fullName>
    </submittedName>
</protein>
<feature type="coiled-coil region" evidence="1">
    <location>
        <begin position="18"/>
        <end position="66"/>
    </location>
</feature>
<dbReference type="AlphaFoldDB" id="A0A4D6KTN0"/>
<sequence>MALHKNLVELVQSKVSTLRNAKEKRNTTFSKLEDCEREKVKLLARIKELDEKLRRKTREVEEEGARKTWFCNETSVRKWKREKNVATNAKKTNNGAISF</sequence>
<gene>
    <name evidence="2" type="ORF">DEO72_LG2g359</name>
</gene>
<accession>A0A4D6KTN0</accession>
<evidence type="ECO:0000313" key="3">
    <source>
        <dbReference type="Proteomes" id="UP000501690"/>
    </source>
</evidence>
<evidence type="ECO:0000256" key="1">
    <source>
        <dbReference type="SAM" id="Coils"/>
    </source>
</evidence>